<protein>
    <submittedName>
        <fullName evidence="2">BZ3500_MvSof-1268-A1-R1_Chr1-2g01441 protein</fullName>
    </submittedName>
</protein>
<feature type="region of interest" description="Disordered" evidence="1">
    <location>
        <begin position="6"/>
        <end position="78"/>
    </location>
</feature>
<sequence length="564" mass="61209">MFIMTDILKAETIQRPRSSPAGARRRDVLLPPPQVKAPSPTSEPSSPTVTLGGRRRARSSTTPREIEHGLCPSTSPAVGTEESIAASGLHRSNSEDLFSVRINPTGAPVHPIPSPTITTGHPHYPVHEYALEQDYSSHQYHVGYDPSHHYHPHVTSPMVVPYRSSPNGSIASLPHRHASTTASDHHSGVAIANVDDSSHSPTMIILHGGVPQQAFPSPQSSPGIAMQDTSGWPPVPGQAETGAPNLSAPPRSPFFDCPPPSVYHLSPNYQSTSGPIEFIPRPYPCMSPNPYPPFHLPPMGVGFSHGPPIQDGQCAVGGRMGPSVLPRLEGGEVFYERSGVVKFWNMKGWGYLVDDHAYELDGRDVFVHHTAIRQTGGFFRFLVPHERAIFTTLQVTYDLLYKEKKPHRPIGNGSSEEDHEQGDRNTRPSRRLVARLEDVNIRPEKGWSTNDNGNGEPERGLAAQNVRDGNGQFSISSTPLGSKVGEVMLISTPFLMITGMNFWHCEREPLFDELGLASRLPKNSKKDTFAGLKTTTTRSTAHSALPGQAGEAGVGGGDKVKGVH</sequence>
<name>A0A2X0KKA8_9BASI</name>
<feature type="compositionally biased region" description="Low complexity" evidence="1">
    <location>
        <begin position="38"/>
        <end position="48"/>
    </location>
</feature>
<dbReference type="EMBL" id="FMWP01000015">
    <property type="protein sequence ID" value="SCZ91486.1"/>
    <property type="molecule type" value="Genomic_DNA"/>
</dbReference>
<dbReference type="AlphaFoldDB" id="A0A2X0KKA8"/>
<gene>
    <name evidence="2" type="ORF">BZ3500_MVSOF-1268-A1-R1_CHR1-2G01441</name>
</gene>
<feature type="region of interest" description="Disordered" evidence="1">
    <location>
        <begin position="535"/>
        <end position="564"/>
    </location>
</feature>
<feature type="region of interest" description="Disordered" evidence="1">
    <location>
        <begin position="406"/>
        <end position="435"/>
    </location>
</feature>
<proteinExistence type="predicted"/>
<organism evidence="2 3">
    <name type="scientific">Microbotryum saponariae</name>
    <dbReference type="NCBI Taxonomy" id="289078"/>
    <lineage>
        <taxon>Eukaryota</taxon>
        <taxon>Fungi</taxon>
        <taxon>Dikarya</taxon>
        <taxon>Basidiomycota</taxon>
        <taxon>Pucciniomycotina</taxon>
        <taxon>Microbotryomycetes</taxon>
        <taxon>Microbotryales</taxon>
        <taxon>Microbotryaceae</taxon>
        <taxon>Microbotryum</taxon>
    </lineage>
</organism>
<reference evidence="3" key="1">
    <citation type="submission" date="2016-10" db="EMBL/GenBank/DDBJ databases">
        <authorList>
            <person name="Jeantristanb JTB J.-T."/>
            <person name="Ricardo R."/>
        </authorList>
    </citation>
    <scope>NUCLEOTIDE SEQUENCE [LARGE SCALE GENOMIC DNA]</scope>
</reference>
<keyword evidence="3" id="KW-1185">Reference proteome</keyword>
<accession>A0A2X0KKA8</accession>
<feature type="region of interest" description="Disordered" evidence="1">
    <location>
        <begin position="443"/>
        <end position="462"/>
    </location>
</feature>
<evidence type="ECO:0000313" key="2">
    <source>
        <dbReference type="EMBL" id="SCZ91486.1"/>
    </source>
</evidence>
<dbReference type="Proteomes" id="UP000249723">
    <property type="component" value="Unassembled WGS sequence"/>
</dbReference>
<dbReference type="OrthoDB" id="2537000at2759"/>
<evidence type="ECO:0000313" key="3">
    <source>
        <dbReference type="Proteomes" id="UP000249723"/>
    </source>
</evidence>
<feature type="region of interest" description="Disordered" evidence="1">
    <location>
        <begin position="214"/>
        <end position="248"/>
    </location>
</feature>
<evidence type="ECO:0000256" key="1">
    <source>
        <dbReference type="SAM" id="MobiDB-lite"/>
    </source>
</evidence>
<dbReference type="InterPro" id="IPR012340">
    <property type="entry name" value="NA-bd_OB-fold"/>
</dbReference>
<dbReference type="Gene3D" id="2.40.50.140">
    <property type="entry name" value="Nucleic acid-binding proteins"/>
    <property type="match status" value="1"/>
</dbReference>